<accession>A0A178ZM64</accession>
<comment type="caution">
    <text evidence="3">The sequence shown here is derived from an EMBL/GenBank/DDBJ whole genome shotgun (WGS) entry which is preliminary data.</text>
</comment>
<organism evidence="3 4">
    <name type="scientific">Fonsecaea erecta</name>
    <dbReference type="NCBI Taxonomy" id="1367422"/>
    <lineage>
        <taxon>Eukaryota</taxon>
        <taxon>Fungi</taxon>
        <taxon>Dikarya</taxon>
        <taxon>Ascomycota</taxon>
        <taxon>Pezizomycotina</taxon>
        <taxon>Eurotiomycetes</taxon>
        <taxon>Chaetothyriomycetidae</taxon>
        <taxon>Chaetothyriales</taxon>
        <taxon>Herpotrichiellaceae</taxon>
        <taxon>Fonsecaea</taxon>
    </lineage>
</organism>
<dbReference type="PROSITE" id="PS50089">
    <property type="entry name" value="ZF_RING_2"/>
    <property type="match status" value="1"/>
</dbReference>
<evidence type="ECO:0000313" key="4">
    <source>
        <dbReference type="Proteomes" id="UP000078343"/>
    </source>
</evidence>
<evidence type="ECO:0000313" key="3">
    <source>
        <dbReference type="EMBL" id="OAP60904.1"/>
    </source>
</evidence>
<keyword evidence="1" id="KW-0479">Metal-binding</keyword>
<proteinExistence type="predicted"/>
<keyword evidence="4" id="KW-1185">Reference proteome</keyword>
<reference evidence="3 4" key="1">
    <citation type="submission" date="2016-04" db="EMBL/GenBank/DDBJ databases">
        <title>Draft genome of Fonsecaea erecta CBS 125763.</title>
        <authorList>
            <person name="Weiss V.A."/>
            <person name="Vicente V.A."/>
            <person name="Raittz R.T."/>
            <person name="Moreno L.F."/>
            <person name="De Souza E.M."/>
            <person name="Pedrosa F.O."/>
            <person name="Steffens M.B."/>
            <person name="Faoro H."/>
            <person name="Tadra-Sfeir M.Z."/>
            <person name="Najafzadeh M.J."/>
            <person name="Felipe M.S."/>
            <person name="Teixeira M."/>
            <person name="Sun J."/>
            <person name="Xi L."/>
            <person name="Gomes R."/>
            <person name="De Azevedo C.M."/>
            <person name="Salgado C.G."/>
            <person name="Da Silva M.B."/>
            <person name="Nascimento M.F."/>
            <person name="Queiroz-Telles F."/>
            <person name="Attili D.S."/>
            <person name="Gorbushina A."/>
        </authorList>
    </citation>
    <scope>NUCLEOTIDE SEQUENCE [LARGE SCALE GENOMIC DNA]</scope>
    <source>
        <strain evidence="3 4">CBS 125763</strain>
    </source>
</reference>
<dbReference type="Proteomes" id="UP000078343">
    <property type="component" value="Unassembled WGS sequence"/>
</dbReference>
<dbReference type="InterPro" id="IPR001841">
    <property type="entry name" value="Znf_RING"/>
</dbReference>
<dbReference type="AlphaFoldDB" id="A0A178ZM64"/>
<keyword evidence="1" id="KW-0863">Zinc-finger</keyword>
<dbReference type="SUPFAM" id="SSF57850">
    <property type="entry name" value="RING/U-box"/>
    <property type="match status" value="1"/>
</dbReference>
<dbReference type="InterPro" id="IPR013083">
    <property type="entry name" value="Znf_RING/FYVE/PHD"/>
</dbReference>
<dbReference type="RefSeq" id="XP_018694271.1">
    <property type="nucleotide sequence ID" value="XM_018837418.1"/>
</dbReference>
<feature type="domain" description="RING-type" evidence="2">
    <location>
        <begin position="327"/>
        <end position="388"/>
    </location>
</feature>
<sequence length="410" mass="47624">MKQRPQKLSTRHPPYLRAVLDPGRRIGVGRPRWRSRREQRYISIHILCIPSANFFRYMCYLETNPHKWQECQALCKKHHLNVKSPRPKCSVAPETYFAALPSLWAYVKDMYALTLAVLNFTNTLGHLLERHEDGIRQDKLDQAMEMYGDAWVSLWPKVLLGFRTPEEFFKTATIEKYSDVVRRLAAAEAQVTLFLARLSTVELCVWTAEEGLLRSLATVEDFMGDEDEAEGRPNGPWYSRFQVYHRWTLQTRAACRDRLFREIDKLSTPRLRALDYRRDFFCSLLEEEPVAGLGIFSTSTPGLSRFADNLSFRVLAQPPVDRENTMCPICQEKLSVDPTATTGEQAKKQLLIYTHKCCNRPYHVCCLLQWLDQHQDPSYMTGSCPTCRHYLGYDFAKDLLERRIVELGTL</sequence>
<dbReference type="Gene3D" id="3.30.40.10">
    <property type="entry name" value="Zinc/RING finger domain, C3HC4 (zinc finger)"/>
    <property type="match status" value="1"/>
</dbReference>
<dbReference type="GO" id="GO:0008270">
    <property type="term" value="F:zinc ion binding"/>
    <property type="evidence" value="ECO:0007669"/>
    <property type="project" value="UniProtKB-KW"/>
</dbReference>
<dbReference type="EMBL" id="LVYI01000004">
    <property type="protein sequence ID" value="OAP60904.1"/>
    <property type="molecule type" value="Genomic_DNA"/>
</dbReference>
<gene>
    <name evidence="3" type="ORF">AYL99_05906</name>
</gene>
<evidence type="ECO:0000259" key="2">
    <source>
        <dbReference type="PROSITE" id="PS50089"/>
    </source>
</evidence>
<evidence type="ECO:0000256" key="1">
    <source>
        <dbReference type="PROSITE-ProRule" id="PRU00175"/>
    </source>
</evidence>
<protein>
    <recommendedName>
        <fullName evidence="2">RING-type domain-containing protein</fullName>
    </recommendedName>
</protein>
<dbReference type="GeneID" id="30010074"/>
<name>A0A178ZM64_9EURO</name>
<dbReference type="OrthoDB" id="4142959at2759"/>
<keyword evidence="1" id="KW-0862">Zinc</keyword>